<keyword evidence="8" id="KW-1185">Reference proteome</keyword>
<evidence type="ECO:0000256" key="3">
    <source>
        <dbReference type="ARBA" id="ARBA00022603"/>
    </source>
</evidence>
<evidence type="ECO:0000256" key="2">
    <source>
        <dbReference type="ARBA" id="ARBA00022573"/>
    </source>
</evidence>
<gene>
    <name evidence="7" type="primary">cobJ</name>
    <name evidence="7" type="ORF">EFD62_00730</name>
</gene>
<comment type="caution">
    <text evidence="7">The sequence shown here is derived from an EMBL/GenBank/DDBJ whole genome shotgun (WGS) entry which is preliminary data.</text>
</comment>
<keyword evidence="5" id="KW-0949">S-adenosyl-L-methionine</keyword>
<dbReference type="Gene3D" id="3.30.950.10">
    <property type="entry name" value="Methyltransferase, Cobalt-precorrin-4 Transmethylase, Domain 2"/>
    <property type="match status" value="1"/>
</dbReference>
<proteinExistence type="predicted"/>
<dbReference type="CDD" id="cd11646">
    <property type="entry name" value="Precorrin_3B_C17_MT"/>
    <property type="match status" value="1"/>
</dbReference>
<dbReference type="OrthoDB" id="9772960at2"/>
<evidence type="ECO:0000256" key="4">
    <source>
        <dbReference type="ARBA" id="ARBA00022679"/>
    </source>
</evidence>
<name>A0A4Q0I950_9FIRM</name>
<dbReference type="InterPro" id="IPR035996">
    <property type="entry name" value="4pyrrol_Methylase_sf"/>
</dbReference>
<evidence type="ECO:0000256" key="1">
    <source>
        <dbReference type="ARBA" id="ARBA00004953"/>
    </source>
</evidence>
<feature type="domain" description="Tetrapyrrole methylase" evidence="6">
    <location>
        <begin position="1"/>
        <end position="208"/>
    </location>
</feature>
<dbReference type="GO" id="GO:0009236">
    <property type="term" value="P:cobalamin biosynthetic process"/>
    <property type="evidence" value="ECO:0007669"/>
    <property type="project" value="UniProtKB-UniPathway"/>
</dbReference>
<dbReference type="GO" id="GO:0030789">
    <property type="term" value="F:precorrin-3B C17-methyltransferase activity"/>
    <property type="evidence" value="ECO:0007669"/>
    <property type="project" value="UniProtKB-EC"/>
</dbReference>
<reference evidence="8" key="1">
    <citation type="submission" date="2018-11" db="EMBL/GenBank/DDBJ databases">
        <title>Genome sequencing of a novel mesophilic and cellulolytic organism within the genus Hungateiclostridium.</title>
        <authorList>
            <person name="Rettenmaier R."/>
            <person name="Liebl W."/>
            <person name="Zverlov V."/>
        </authorList>
    </citation>
    <scope>NUCLEOTIDE SEQUENCE [LARGE SCALE GENOMIC DNA]</scope>
    <source>
        <strain evidence="8">N2K1</strain>
    </source>
</reference>
<evidence type="ECO:0000259" key="6">
    <source>
        <dbReference type="Pfam" id="PF00590"/>
    </source>
</evidence>
<dbReference type="AlphaFoldDB" id="A0A4Q0I950"/>
<organism evidence="7 8">
    <name type="scientific">Acetivibrio mesophilus</name>
    <dbReference type="NCBI Taxonomy" id="2487273"/>
    <lineage>
        <taxon>Bacteria</taxon>
        <taxon>Bacillati</taxon>
        <taxon>Bacillota</taxon>
        <taxon>Clostridia</taxon>
        <taxon>Eubacteriales</taxon>
        <taxon>Oscillospiraceae</taxon>
        <taxon>Acetivibrio</taxon>
    </lineage>
</organism>
<dbReference type="NCBIfam" id="TIGR01466">
    <property type="entry name" value="cobJ_cbiH"/>
    <property type="match status" value="1"/>
</dbReference>
<evidence type="ECO:0000256" key="5">
    <source>
        <dbReference type="ARBA" id="ARBA00022691"/>
    </source>
</evidence>
<dbReference type="InterPro" id="IPR014777">
    <property type="entry name" value="4pyrrole_Mease_sub1"/>
</dbReference>
<dbReference type="UniPathway" id="UPA00148"/>
<dbReference type="RefSeq" id="WP_128705593.1">
    <property type="nucleotide sequence ID" value="NZ_RLII01000001.1"/>
</dbReference>
<evidence type="ECO:0000313" key="7">
    <source>
        <dbReference type="EMBL" id="RXE60495.1"/>
    </source>
</evidence>
<dbReference type="InterPro" id="IPR051810">
    <property type="entry name" value="Precorrin_MeTrfase"/>
</dbReference>
<dbReference type="PANTHER" id="PTHR47036">
    <property type="entry name" value="COBALT-FACTOR III C(17)-METHYLTRANSFERASE-RELATED"/>
    <property type="match status" value="1"/>
</dbReference>
<dbReference type="InterPro" id="IPR014776">
    <property type="entry name" value="4pyrrole_Mease_sub2"/>
</dbReference>
<keyword evidence="2" id="KW-0169">Cobalamin biosynthesis</keyword>
<dbReference type="EC" id="2.1.1.131" evidence="7"/>
<dbReference type="SUPFAM" id="SSF53790">
    <property type="entry name" value="Tetrapyrrole methylase"/>
    <property type="match status" value="1"/>
</dbReference>
<keyword evidence="3 7" id="KW-0489">Methyltransferase</keyword>
<sequence length="241" mass="26184">MISIIGIGPGEKEQITPLAIEALKNSEVVAGYTLYIDIIKDLIEGKEIIATPMMQEVERCRMAALAAKGNKNVAMVSSGDAGIYGMAALMIEICEELGIREEIRVIAGITAASSAAAVLGAPLTHDFVVISLSNLLTKWEDIEKRLDLASQAGFVIVIYNPSSKKRADFLKKACEIVMRNISGDTMCGYVRNIGREGQTHKILPLKELKDEVVDMFTTVIIGNSTTRVINGKLVTPRGYRI</sequence>
<accession>A0A4Q0I950</accession>
<dbReference type="PANTHER" id="PTHR47036:SF1">
    <property type="entry name" value="COBALT-FACTOR III C(17)-METHYLTRANSFERASE-RELATED"/>
    <property type="match status" value="1"/>
</dbReference>
<keyword evidence="4 7" id="KW-0808">Transferase</keyword>
<dbReference type="InterPro" id="IPR000878">
    <property type="entry name" value="4pyrrol_Mease"/>
</dbReference>
<evidence type="ECO:0000313" key="8">
    <source>
        <dbReference type="Proteomes" id="UP000289166"/>
    </source>
</evidence>
<dbReference type="Pfam" id="PF00590">
    <property type="entry name" value="TP_methylase"/>
    <property type="match status" value="1"/>
</dbReference>
<protein>
    <submittedName>
        <fullName evidence="7">Precorrin-3B C(17)-methyltransferase</fullName>
        <ecNumber evidence="7">2.1.1.131</ecNumber>
    </submittedName>
</protein>
<dbReference type="Proteomes" id="UP000289166">
    <property type="component" value="Unassembled WGS sequence"/>
</dbReference>
<dbReference type="EMBL" id="RLII01000001">
    <property type="protein sequence ID" value="RXE60495.1"/>
    <property type="molecule type" value="Genomic_DNA"/>
</dbReference>
<comment type="pathway">
    <text evidence="1">Cofactor biosynthesis; adenosylcobalamin biosynthesis.</text>
</comment>
<dbReference type="GO" id="GO:0032259">
    <property type="term" value="P:methylation"/>
    <property type="evidence" value="ECO:0007669"/>
    <property type="project" value="UniProtKB-KW"/>
</dbReference>
<dbReference type="InterPro" id="IPR006363">
    <property type="entry name" value="Cbl_synth_CobJ/CibH_dom"/>
</dbReference>
<dbReference type="Gene3D" id="3.40.1010.10">
    <property type="entry name" value="Cobalt-precorrin-4 Transmethylase, Domain 1"/>
    <property type="match status" value="1"/>
</dbReference>